<dbReference type="RefSeq" id="WP_377850814.1">
    <property type="nucleotide sequence ID" value="NZ_JBHLZU010000006.1"/>
</dbReference>
<reference evidence="1 2" key="1">
    <citation type="submission" date="2024-09" db="EMBL/GenBank/DDBJ databases">
        <authorList>
            <person name="Sun Q."/>
            <person name="Mori K."/>
        </authorList>
    </citation>
    <scope>NUCLEOTIDE SEQUENCE [LARGE SCALE GENOMIC DNA]</scope>
    <source>
        <strain evidence="1 2">TBRC 7907</strain>
    </source>
</reference>
<evidence type="ECO:0000313" key="2">
    <source>
        <dbReference type="Proteomes" id="UP001589693"/>
    </source>
</evidence>
<dbReference type="EMBL" id="JBHLZU010000006">
    <property type="protein sequence ID" value="MFB9903659.1"/>
    <property type="molecule type" value="Genomic_DNA"/>
</dbReference>
<comment type="caution">
    <text evidence="1">The sequence shown here is derived from an EMBL/GenBank/DDBJ whole genome shotgun (WGS) entry which is preliminary data.</text>
</comment>
<dbReference type="InterPro" id="IPR023393">
    <property type="entry name" value="START-like_dom_sf"/>
</dbReference>
<gene>
    <name evidence="1" type="ORF">ACFFQA_06900</name>
</gene>
<dbReference type="SUPFAM" id="SSF55961">
    <property type="entry name" value="Bet v1-like"/>
    <property type="match status" value="1"/>
</dbReference>
<organism evidence="1 2">
    <name type="scientific">Allokutzneria oryzae</name>
    <dbReference type="NCBI Taxonomy" id="1378989"/>
    <lineage>
        <taxon>Bacteria</taxon>
        <taxon>Bacillati</taxon>
        <taxon>Actinomycetota</taxon>
        <taxon>Actinomycetes</taxon>
        <taxon>Pseudonocardiales</taxon>
        <taxon>Pseudonocardiaceae</taxon>
        <taxon>Allokutzneria</taxon>
    </lineage>
</organism>
<evidence type="ECO:0000313" key="1">
    <source>
        <dbReference type="EMBL" id="MFB9903659.1"/>
    </source>
</evidence>
<sequence>MIRTEMRIGASAEDVFDVLADGWSYASWVVGAAHIRQVDSGWPAEGARVHHSIGPWPLQVQDVTRVLDVVHGRLLDLEARAWPVGTARVRISLTPAGPAETDVLMEEEITAGPGRLIPTVVQGALLRPRNVEALKRLADIARGRR</sequence>
<dbReference type="Pfam" id="PF10604">
    <property type="entry name" value="Polyketide_cyc2"/>
    <property type="match status" value="1"/>
</dbReference>
<proteinExistence type="predicted"/>
<name>A0ABV5ZVJ9_9PSEU</name>
<accession>A0ABV5ZVJ9</accession>
<protein>
    <submittedName>
        <fullName evidence="1">SRPBCC family protein</fullName>
    </submittedName>
</protein>
<dbReference type="InterPro" id="IPR019587">
    <property type="entry name" value="Polyketide_cyclase/dehydratase"/>
</dbReference>
<dbReference type="Gene3D" id="3.30.530.20">
    <property type="match status" value="1"/>
</dbReference>
<dbReference type="Proteomes" id="UP001589693">
    <property type="component" value="Unassembled WGS sequence"/>
</dbReference>
<dbReference type="CDD" id="cd07812">
    <property type="entry name" value="SRPBCC"/>
    <property type="match status" value="1"/>
</dbReference>
<keyword evidence="2" id="KW-1185">Reference proteome</keyword>